<name>A0A835B1Z9_9POAL</name>
<dbReference type="AlphaFoldDB" id="A0A835B1Z9"/>
<evidence type="ECO:0000259" key="3">
    <source>
        <dbReference type="Pfam" id="PF04504"/>
    </source>
</evidence>
<feature type="domain" description="Glabrous enhancer-binding protein-like DBD" evidence="3">
    <location>
        <begin position="70"/>
        <end position="160"/>
    </location>
</feature>
<dbReference type="Proteomes" id="UP000636709">
    <property type="component" value="Unassembled WGS sequence"/>
</dbReference>
<proteinExistence type="inferred from homology"/>
<evidence type="ECO:0000256" key="1">
    <source>
        <dbReference type="ARBA" id="ARBA00010820"/>
    </source>
</evidence>
<dbReference type="Pfam" id="PF04504">
    <property type="entry name" value="GeBP-like_DBD"/>
    <property type="match status" value="1"/>
</dbReference>
<dbReference type="GO" id="GO:0006355">
    <property type="term" value="P:regulation of DNA-templated transcription"/>
    <property type="evidence" value="ECO:0007669"/>
    <property type="project" value="InterPro"/>
</dbReference>
<protein>
    <recommendedName>
        <fullName evidence="3">Glabrous enhancer-binding protein-like DBD domain-containing protein</fullName>
    </recommendedName>
</protein>
<comment type="caution">
    <text evidence="4">The sequence shown here is derived from an EMBL/GenBank/DDBJ whole genome shotgun (WGS) entry which is preliminary data.</text>
</comment>
<dbReference type="EMBL" id="JACEFO010002102">
    <property type="protein sequence ID" value="KAF8683502.1"/>
    <property type="molecule type" value="Genomic_DNA"/>
</dbReference>
<evidence type="ECO:0000256" key="2">
    <source>
        <dbReference type="SAM" id="MobiDB-lite"/>
    </source>
</evidence>
<organism evidence="4 5">
    <name type="scientific">Digitaria exilis</name>
    <dbReference type="NCBI Taxonomy" id="1010633"/>
    <lineage>
        <taxon>Eukaryota</taxon>
        <taxon>Viridiplantae</taxon>
        <taxon>Streptophyta</taxon>
        <taxon>Embryophyta</taxon>
        <taxon>Tracheophyta</taxon>
        <taxon>Spermatophyta</taxon>
        <taxon>Magnoliopsida</taxon>
        <taxon>Liliopsida</taxon>
        <taxon>Poales</taxon>
        <taxon>Poaceae</taxon>
        <taxon>PACMAD clade</taxon>
        <taxon>Panicoideae</taxon>
        <taxon>Panicodae</taxon>
        <taxon>Paniceae</taxon>
        <taxon>Anthephorinae</taxon>
        <taxon>Digitaria</taxon>
    </lineage>
</organism>
<feature type="compositionally biased region" description="Polar residues" evidence="2">
    <location>
        <begin position="9"/>
        <end position="20"/>
    </location>
</feature>
<feature type="region of interest" description="Disordered" evidence="2">
    <location>
        <begin position="1"/>
        <end position="71"/>
    </location>
</feature>
<dbReference type="InterPro" id="IPR007592">
    <property type="entry name" value="GEBP"/>
</dbReference>
<evidence type="ECO:0000313" key="5">
    <source>
        <dbReference type="Proteomes" id="UP000636709"/>
    </source>
</evidence>
<feature type="compositionally biased region" description="Low complexity" evidence="2">
    <location>
        <begin position="31"/>
        <end position="60"/>
    </location>
</feature>
<dbReference type="OrthoDB" id="692631at2759"/>
<dbReference type="GO" id="GO:0005634">
    <property type="term" value="C:nucleus"/>
    <property type="evidence" value="ECO:0007669"/>
    <property type="project" value="TreeGrafter"/>
</dbReference>
<accession>A0A835B1Z9</accession>
<sequence>MMNPERPSPASSDDTANTNVSDEHLSPPSSPSISSKSSSESNASTSSVLSAGSSAGSKPVVSKRPRPPVRSWTASEEIALLEAVVAYRQKHGLLPSPTALAAALDGRLRRGEGRLGAQEVAKRLRALRARYDKAALRLSRGTVPVKDDDVTIYRLSKDIWAGMRKAKMEKKNRAADAREEPREFAELAGLYPCLSAEVEAIDVVSGAAAAGMLKRAFRRIGDDTAARLEAQAKKQQVAEAKASEQLDHLRRDVARTLMKLIPHELP</sequence>
<keyword evidence="5" id="KW-1185">Reference proteome</keyword>
<comment type="similarity">
    <text evidence="1">Belongs to the GeBP family.</text>
</comment>
<reference evidence="4" key="1">
    <citation type="submission" date="2020-07" db="EMBL/GenBank/DDBJ databases">
        <title>Genome sequence and genetic diversity analysis of an under-domesticated orphan crop, white fonio (Digitaria exilis).</title>
        <authorList>
            <person name="Bennetzen J.L."/>
            <person name="Chen S."/>
            <person name="Ma X."/>
            <person name="Wang X."/>
            <person name="Yssel A.E.J."/>
            <person name="Chaluvadi S.R."/>
            <person name="Johnson M."/>
            <person name="Gangashetty P."/>
            <person name="Hamidou F."/>
            <person name="Sanogo M.D."/>
            <person name="Zwaenepoel A."/>
            <person name="Wallace J."/>
            <person name="Van De Peer Y."/>
            <person name="Van Deynze A."/>
        </authorList>
    </citation>
    <scope>NUCLEOTIDE SEQUENCE</scope>
    <source>
        <tissue evidence="4">Leaves</tissue>
    </source>
</reference>
<dbReference type="PANTHER" id="PTHR31662">
    <property type="entry name" value="BNAANNG10740D PROTEIN-RELATED"/>
    <property type="match status" value="1"/>
</dbReference>
<dbReference type="PANTHER" id="PTHR31662:SF31">
    <property type="entry name" value="OS06G0498000 PROTEIN"/>
    <property type="match status" value="1"/>
</dbReference>
<evidence type="ECO:0000313" key="4">
    <source>
        <dbReference type="EMBL" id="KAF8683502.1"/>
    </source>
</evidence>
<gene>
    <name evidence="4" type="ORF">HU200_044414</name>
</gene>
<dbReference type="InterPro" id="IPR053932">
    <property type="entry name" value="GeBP-like_DBD"/>
</dbReference>